<comment type="function">
    <text evidence="1">Dirigent proteins impart stereoselectivity on the phenoxy radical-coupling reaction, yielding optically active lignans from two molecules of coniferyl alcohol in the biosynthesis of lignans, flavonolignans, and alkaloids and thus plays a central role in plant secondary metabolism.</text>
</comment>
<comment type="subunit">
    <text evidence="1">Homodimer.</text>
</comment>
<keyword evidence="1" id="KW-0052">Apoplast</keyword>
<dbReference type="Pfam" id="PF03018">
    <property type="entry name" value="Dirigent"/>
    <property type="match status" value="1"/>
</dbReference>
<comment type="caution">
    <text evidence="2">The sequence shown here is derived from an EMBL/GenBank/DDBJ whole genome shotgun (WGS) entry which is preliminary data.</text>
</comment>
<sequence length="106" mass="11341">MLCFNVVFTARPHNGSTIAVVSRDLIPAKVRELPVVGSTGAFRGVTGIRGQQGAAKGKYGLLIGCLGLPAWNFWWQAARSAIAVVAGARTGEKQEDGMESWRRLVS</sequence>
<dbReference type="Gramene" id="TVU25862">
    <property type="protein sequence ID" value="TVU25862"/>
    <property type="gene ID" value="EJB05_28375"/>
</dbReference>
<comment type="similarity">
    <text evidence="1">Belongs to the plant dirigent protein family.</text>
</comment>
<reference evidence="2 3" key="1">
    <citation type="journal article" date="2019" name="Sci. Rep.">
        <title>A high-quality genome of Eragrostis curvula grass provides insights into Poaceae evolution and supports new strategies to enhance forage quality.</title>
        <authorList>
            <person name="Carballo J."/>
            <person name="Santos B.A.C.M."/>
            <person name="Zappacosta D."/>
            <person name="Garbus I."/>
            <person name="Selva J.P."/>
            <person name="Gallo C.A."/>
            <person name="Diaz A."/>
            <person name="Albertini E."/>
            <person name="Caccamo M."/>
            <person name="Echenique V."/>
        </authorList>
    </citation>
    <scope>NUCLEOTIDE SEQUENCE [LARGE SCALE GENOMIC DNA]</scope>
    <source>
        <strain evidence="3">cv. Victoria</strain>
        <tissue evidence="2">Leaf</tissue>
    </source>
</reference>
<dbReference type="GO" id="GO:0048046">
    <property type="term" value="C:apoplast"/>
    <property type="evidence" value="ECO:0007669"/>
    <property type="project" value="UniProtKB-SubCell"/>
</dbReference>
<dbReference type="AlphaFoldDB" id="A0A5J9UQ13"/>
<dbReference type="Proteomes" id="UP000324897">
    <property type="component" value="Chromosome 2"/>
</dbReference>
<accession>A0A5J9UQ13</accession>
<comment type="subcellular location">
    <subcellularLocation>
        <location evidence="1">Secreted</location>
        <location evidence="1">Extracellular space</location>
        <location evidence="1">Apoplast</location>
    </subcellularLocation>
</comment>
<dbReference type="InterPro" id="IPR004265">
    <property type="entry name" value="Dirigent"/>
</dbReference>
<evidence type="ECO:0000256" key="1">
    <source>
        <dbReference type="RuleBase" id="RU363099"/>
    </source>
</evidence>
<protein>
    <recommendedName>
        <fullName evidence="1">Dirigent protein</fullName>
    </recommendedName>
</protein>
<evidence type="ECO:0000313" key="3">
    <source>
        <dbReference type="Proteomes" id="UP000324897"/>
    </source>
</evidence>
<organism evidence="2 3">
    <name type="scientific">Eragrostis curvula</name>
    <name type="common">weeping love grass</name>
    <dbReference type="NCBI Taxonomy" id="38414"/>
    <lineage>
        <taxon>Eukaryota</taxon>
        <taxon>Viridiplantae</taxon>
        <taxon>Streptophyta</taxon>
        <taxon>Embryophyta</taxon>
        <taxon>Tracheophyta</taxon>
        <taxon>Spermatophyta</taxon>
        <taxon>Magnoliopsida</taxon>
        <taxon>Liliopsida</taxon>
        <taxon>Poales</taxon>
        <taxon>Poaceae</taxon>
        <taxon>PACMAD clade</taxon>
        <taxon>Chloridoideae</taxon>
        <taxon>Eragrostideae</taxon>
        <taxon>Eragrostidinae</taxon>
        <taxon>Eragrostis</taxon>
    </lineage>
</organism>
<dbReference type="EMBL" id="RWGY01000013">
    <property type="protein sequence ID" value="TVU25862.1"/>
    <property type="molecule type" value="Genomic_DNA"/>
</dbReference>
<feature type="non-terminal residue" evidence="2">
    <location>
        <position position="1"/>
    </location>
</feature>
<dbReference type="OrthoDB" id="665505at2759"/>
<dbReference type="PANTHER" id="PTHR21495">
    <property type="entry name" value="NUCLEOPORIN-RELATED"/>
    <property type="match status" value="1"/>
</dbReference>
<evidence type="ECO:0000313" key="2">
    <source>
        <dbReference type="EMBL" id="TVU25862.1"/>
    </source>
</evidence>
<name>A0A5J9UQ13_9POAL</name>
<keyword evidence="1" id="KW-0964">Secreted</keyword>
<keyword evidence="3" id="KW-1185">Reference proteome</keyword>
<gene>
    <name evidence="2" type="ORF">EJB05_28375</name>
</gene>
<proteinExistence type="inferred from homology"/>